<dbReference type="Pfam" id="PF01785">
    <property type="entry name" value="Closter_coat"/>
    <property type="match status" value="1"/>
</dbReference>
<evidence type="ECO:0000256" key="3">
    <source>
        <dbReference type="ARBA" id="ARBA00022844"/>
    </source>
</evidence>
<sequence>MGAYTHVDFHESRLLKDKQDYLSFKSANEAPPDPPGYVRPDSYVRAYLIQRADFPNTQSLSVTLSIASNKLASGLMGSDAVSSSFMLMNNAGDYFECGVCHNKPYLGREVIFCRKYLGGRGVEITTGKNYTSNNWNEASYVIQVNVVDGLAQTTVNSTYTQTDVSGLPENWTRIYKITKIVSVDQNLYPGCFSDSKLGVMRIRSLLVSPVRIFFRDILLKPLKKSFNARIEDVLNIDDTSLLVPSPVVPESTGGVGPSEQLDVVALTSDVTELINTRGQGKICFPDSVLSINEADIYDERYLPITEALQINARLRRLVLSKGGSQTPRDMGNMIVAMIQLFVLYSTVKNISVKDGYRVETELGQKKVYLSYSEVREAILGGKYDASPTNTVRSFMRYFTHTTITLLIEKKIQPAYTALAKHGVPKRFTPYCFDFALLDNRYYPADVLKANAMACAIAIKSANLRRKGSETYNILESI</sequence>
<dbReference type="InterPro" id="IPR002679">
    <property type="entry name" value="Closter_coat"/>
</dbReference>
<gene>
    <name evidence="4" type="primary">ORF7</name>
</gene>
<proteinExistence type="predicted"/>
<protein>
    <submittedName>
        <fullName evidence="4">Divergent coat protein</fullName>
    </submittedName>
</protein>
<name>A0A0K2YUD2_9CLOS</name>
<reference evidence="4" key="1">
    <citation type="submission" date="2015-05" db="EMBL/GenBank/DDBJ databases">
        <title>Utilizing next-generation sequencing to resolve the backbone and inform taxonomy of the Core Goodeniaceae.</title>
        <authorList>
            <person name="Michener P.S."/>
            <person name="Gardner A.G."/>
            <person name="Jabaily R.S."/>
            <person name="Sessa E."/>
        </authorList>
    </citation>
    <scope>NUCLEOTIDE SEQUENCE</scope>
    <source>
        <strain evidence="4">K3</strain>
    </source>
</reference>
<evidence type="ECO:0000256" key="2">
    <source>
        <dbReference type="ARBA" id="ARBA00022561"/>
    </source>
</evidence>
<accession>A0A0K2YUD2</accession>
<dbReference type="EMBL" id="LN851188">
    <property type="protein sequence ID" value="CRK77048.1"/>
    <property type="molecule type" value="Genomic_RNA"/>
</dbReference>
<comment type="subcellular location">
    <subcellularLocation>
        <location evidence="1">Virion</location>
    </subcellularLocation>
</comment>
<dbReference type="GO" id="GO:0019028">
    <property type="term" value="C:viral capsid"/>
    <property type="evidence" value="ECO:0007669"/>
    <property type="project" value="UniProtKB-KW"/>
</dbReference>
<evidence type="ECO:0000256" key="1">
    <source>
        <dbReference type="ARBA" id="ARBA00004328"/>
    </source>
</evidence>
<evidence type="ECO:0000313" key="4">
    <source>
        <dbReference type="EMBL" id="CRK77048.1"/>
    </source>
</evidence>
<keyword evidence="3" id="KW-0946">Virion</keyword>
<organism evidence="4">
    <name type="scientific">Grapevine leafroll-associated virus 3</name>
    <dbReference type="NCBI Taxonomy" id="55951"/>
    <lineage>
        <taxon>Viruses</taxon>
        <taxon>Riboviria</taxon>
        <taxon>Orthornavirae</taxon>
        <taxon>Kitrinoviricota</taxon>
        <taxon>Alsuviricetes</taxon>
        <taxon>Martellivirales</taxon>
        <taxon>Closteroviridae</taxon>
        <taxon>Ampelovirus</taxon>
        <taxon>Ampelovirus trivitis</taxon>
    </lineage>
</organism>
<keyword evidence="2 4" id="KW-0167">Capsid protein</keyword>